<keyword evidence="2" id="KW-1185">Reference proteome</keyword>
<accession>A0A8S1EI65</accession>
<evidence type="ECO:0000313" key="1">
    <source>
        <dbReference type="EMBL" id="CAB3403488.1"/>
    </source>
</evidence>
<proteinExistence type="predicted"/>
<dbReference type="EMBL" id="CADEPM010000003">
    <property type="protein sequence ID" value="CAB3403488.1"/>
    <property type="molecule type" value="Genomic_DNA"/>
</dbReference>
<protein>
    <submittedName>
        <fullName evidence="1">Uncharacterized protein</fullName>
    </submittedName>
</protein>
<dbReference type="OrthoDB" id="5858416at2759"/>
<gene>
    <name evidence="1" type="ORF">CBOVIS_LOCUS5955</name>
</gene>
<name>A0A8S1EI65_9PELO</name>
<sequence length="134" mass="15081">MVTVIFAESQKIEDHMFAKAIQWADECPDDEIYWIRDQALEKVPNVDVDLSGKMDALKRIKFMYNRTKASVVCTNMALDESADVAAILCSMPKSIRCDQFGICLASLAHFCNRNGGKAVAVVELWKEVLFACNR</sequence>
<reference evidence="1 2" key="1">
    <citation type="submission" date="2020-04" db="EMBL/GenBank/DDBJ databases">
        <authorList>
            <person name="Laetsch R D."/>
            <person name="Stevens L."/>
            <person name="Kumar S."/>
            <person name="Blaxter L. M."/>
        </authorList>
    </citation>
    <scope>NUCLEOTIDE SEQUENCE [LARGE SCALE GENOMIC DNA]</scope>
</reference>
<dbReference type="AlphaFoldDB" id="A0A8S1EI65"/>
<evidence type="ECO:0000313" key="2">
    <source>
        <dbReference type="Proteomes" id="UP000494206"/>
    </source>
</evidence>
<dbReference type="Proteomes" id="UP000494206">
    <property type="component" value="Unassembled WGS sequence"/>
</dbReference>
<organism evidence="1 2">
    <name type="scientific">Caenorhabditis bovis</name>
    <dbReference type="NCBI Taxonomy" id="2654633"/>
    <lineage>
        <taxon>Eukaryota</taxon>
        <taxon>Metazoa</taxon>
        <taxon>Ecdysozoa</taxon>
        <taxon>Nematoda</taxon>
        <taxon>Chromadorea</taxon>
        <taxon>Rhabditida</taxon>
        <taxon>Rhabditina</taxon>
        <taxon>Rhabditomorpha</taxon>
        <taxon>Rhabditoidea</taxon>
        <taxon>Rhabditidae</taxon>
        <taxon>Peloderinae</taxon>
        <taxon>Caenorhabditis</taxon>
    </lineage>
</organism>
<comment type="caution">
    <text evidence="1">The sequence shown here is derived from an EMBL/GenBank/DDBJ whole genome shotgun (WGS) entry which is preliminary data.</text>
</comment>